<evidence type="ECO:0000313" key="2">
    <source>
        <dbReference type="Proteomes" id="UP001526147"/>
    </source>
</evidence>
<accession>A0ABT3DHZ7</accession>
<dbReference type="GO" id="GO:0003677">
    <property type="term" value="F:DNA binding"/>
    <property type="evidence" value="ECO:0007669"/>
    <property type="project" value="UniProtKB-KW"/>
</dbReference>
<evidence type="ECO:0000313" key="1">
    <source>
        <dbReference type="EMBL" id="MCV9886272.1"/>
    </source>
</evidence>
<keyword evidence="1" id="KW-0238">DNA-binding</keyword>
<proteinExistence type="predicted"/>
<sequence length="100" mass="11990">MITLDKNAFREMFSEIIKEEVAKALQDFRTTQLPPMLTRQQFMDLLNIKQAKASELLNRPDFPVFREAGVLVPTHMLFKWIEKNTRWVEENTDYFQKRII</sequence>
<name>A0ABT3DHZ7_9BACI</name>
<keyword evidence="2" id="KW-1185">Reference proteome</keyword>
<dbReference type="EMBL" id="JAOYEY010000036">
    <property type="protein sequence ID" value="MCV9886272.1"/>
    <property type="molecule type" value="Genomic_DNA"/>
</dbReference>
<dbReference type="Proteomes" id="UP001526147">
    <property type="component" value="Unassembled WGS sequence"/>
</dbReference>
<organism evidence="1 2">
    <name type="scientific">Metabacillus halosaccharovorans</name>
    <dbReference type="NCBI Taxonomy" id="930124"/>
    <lineage>
        <taxon>Bacteria</taxon>
        <taxon>Bacillati</taxon>
        <taxon>Bacillota</taxon>
        <taxon>Bacilli</taxon>
        <taxon>Bacillales</taxon>
        <taxon>Bacillaceae</taxon>
        <taxon>Metabacillus</taxon>
    </lineage>
</organism>
<comment type="caution">
    <text evidence="1">The sequence shown here is derived from an EMBL/GenBank/DDBJ whole genome shotgun (WGS) entry which is preliminary data.</text>
</comment>
<reference evidence="1 2" key="1">
    <citation type="submission" date="2022-10" db="EMBL/GenBank/DDBJ databases">
        <title>Draft genome assembly of moderately radiation resistant bacterium Metabacillus halosaccharovorans.</title>
        <authorList>
            <person name="Pal S."/>
            <person name="Gopinathan A."/>
        </authorList>
    </citation>
    <scope>NUCLEOTIDE SEQUENCE [LARGE SCALE GENOMIC DNA]</scope>
    <source>
        <strain evidence="1 2">VITHBRA001</strain>
    </source>
</reference>
<gene>
    <name evidence="1" type="ORF">OIH86_11435</name>
</gene>
<dbReference type="RefSeq" id="WP_264142898.1">
    <property type="nucleotide sequence ID" value="NZ_JAOYEY010000036.1"/>
</dbReference>
<protein>
    <submittedName>
        <fullName evidence="1">DNA-binding protein</fullName>
    </submittedName>
</protein>